<proteinExistence type="predicted"/>
<dbReference type="Proteomes" id="UP001283361">
    <property type="component" value="Unassembled WGS sequence"/>
</dbReference>
<evidence type="ECO:0000313" key="2">
    <source>
        <dbReference type="Proteomes" id="UP001283361"/>
    </source>
</evidence>
<protein>
    <submittedName>
        <fullName evidence="1">Uncharacterized protein</fullName>
    </submittedName>
</protein>
<dbReference type="EMBL" id="JAWDGP010004969">
    <property type="protein sequence ID" value="KAK3760655.1"/>
    <property type="molecule type" value="Genomic_DNA"/>
</dbReference>
<dbReference type="AlphaFoldDB" id="A0AAE0Z0X2"/>
<name>A0AAE0Z0X2_9GAST</name>
<comment type="caution">
    <text evidence="1">The sequence shown here is derived from an EMBL/GenBank/DDBJ whole genome shotgun (WGS) entry which is preliminary data.</text>
</comment>
<keyword evidence="2" id="KW-1185">Reference proteome</keyword>
<accession>A0AAE0Z0X2</accession>
<reference evidence="1" key="1">
    <citation type="journal article" date="2023" name="G3 (Bethesda)">
        <title>A reference genome for the long-term kleptoplast-retaining sea slug Elysia crispata morphotype clarki.</title>
        <authorList>
            <person name="Eastman K.E."/>
            <person name="Pendleton A.L."/>
            <person name="Shaikh M.A."/>
            <person name="Suttiyut T."/>
            <person name="Ogas R."/>
            <person name="Tomko P."/>
            <person name="Gavelis G."/>
            <person name="Widhalm J.R."/>
            <person name="Wisecaver J.H."/>
        </authorList>
    </citation>
    <scope>NUCLEOTIDE SEQUENCE</scope>
    <source>
        <strain evidence="1">ECLA1</strain>
    </source>
</reference>
<sequence length="69" mass="7924">MAEASEQDQMTERSERGEVWLERMCWDESMTVDRFCLPYNSPLSGEILGQEISGPARSRRSITRLPCVT</sequence>
<organism evidence="1 2">
    <name type="scientific">Elysia crispata</name>
    <name type="common">lettuce slug</name>
    <dbReference type="NCBI Taxonomy" id="231223"/>
    <lineage>
        <taxon>Eukaryota</taxon>
        <taxon>Metazoa</taxon>
        <taxon>Spiralia</taxon>
        <taxon>Lophotrochozoa</taxon>
        <taxon>Mollusca</taxon>
        <taxon>Gastropoda</taxon>
        <taxon>Heterobranchia</taxon>
        <taxon>Euthyneura</taxon>
        <taxon>Panpulmonata</taxon>
        <taxon>Sacoglossa</taxon>
        <taxon>Placobranchoidea</taxon>
        <taxon>Plakobranchidae</taxon>
        <taxon>Elysia</taxon>
    </lineage>
</organism>
<evidence type="ECO:0000313" key="1">
    <source>
        <dbReference type="EMBL" id="KAK3760655.1"/>
    </source>
</evidence>
<gene>
    <name evidence="1" type="ORF">RRG08_058653</name>
</gene>